<accession>A0A0K1S317</accession>
<sequence length="178" mass="20610">MPENMRSRSLKARKSRKYSSNRLLRFLRYWYIRLMRLQGHPREIARGFALGVFSGFFPWMGLQIIVAIFLATLFRANKIAAAAGTYISNPLTDLPIFLFNYKLGEFILGQSGRSNLGDIFQTNQSFTEKLASSGGQFLLTLFFGCLLSATVFATITYFVSYRLVHQRYHRRQTGRKRR</sequence>
<protein>
    <recommendedName>
        <fullName evidence="2">DUF2062 domain-containing protein</fullName>
    </recommendedName>
</protein>
<dbReference type="InterPro" id="IPR018639">
    <property type="entry name" value="DUF2062"/>
</dbReference>
<evidence type="ECO:0000259" key="2">
    <source>
        <dbReference type="Pfam" id="PF09835"/>
    </source>
</evidence>
<dbReference type="EMBL" id="CP011339">
    <property type="protein sequence ID" value="AKV68537.1"/>
    <property type="molecule type" value="Genomic_DNA"/>
</dbReference>
<dbReference type="RefSeq" id="WP_052276910.1">
    <property type="nucleotide sequence ID" value="NZ_CP011339.1"/>
</dbReference>
<feature type="transmembrane region" description="Helical" evidence="1">
    <location>
        <begin position="44"/>
        <end position="70"/>
    </location>
</feature>
<gene>
    <name evidence="3" type="ORF">VL20_3534</name>
</gene>
<dbReference type="AlphaFoldDB" id="A0A0K1S317"/>
<reference evidence="3 4" key="1">
    <citation type="journal article" date="2016" name="Stand. Genomic Sci.">
        <title>Complete genome sequence and genomic characterization of Microcystis panniformis FACHB 1757 by third-generation sequencing.</title>
        <authorList>
            <person name="Zhang J.Y."/>
            <person name="Guan R."/>
            <person name="Zhang H.J."/>
            <person name="Li H."/>
            <person name="Xiao P."/>
            <person name="Yu G.L."/>
            <person name="Du L."/>
            <person name="Cao D.M."/>
            <person name="Zhu B.C."/>
            <person name="Li R.H."/>
            <person name="Lu Z.H."/>
        </authorList>
    </citation>
    <scope>NUCLEOTIDE SEQUENCE [LARGE SCALE GENOMIC DNA]</scope>
    <source>
        <strain evidence="3 4">FACHB-1757</strain>
    </source>
</reference>
<keyword evidence="1" id="KW-0472">Membrane</keyword>
<dbReference type="PATRIC" id="fig|1638788.3.peg.3574"/>
<keyword evidence="1" id="KW-1133">Transmembrane helix</keyword>
<evidence type="ECO:0000313" key="4">
    <source>
        <dbReference type="Proteomes" id="UP000068167"/>
    </source>
</evidence>
<proteinExistence type="predicted"/>
<name>A0A0K1S317_9CHRO</name>
<dbReference type="PANTHER" id="PTHR40547">
    <property type="entry name" value="SLL0298 PROTEIN"/>
    <property type="match status" value="1"/>
</dbReference>
<dbReference type="PANTHER" id="PTHR40547:SF1">
    <property type="entry name" value="SLL0298 PROTEIN"/>
    <property type="match status" value="1"/>
</dbReference>
<feature type="domain" description="DUF2062" evidence="2">
    <location>
        <begin position="24"/>
        <end position="171"/>
    </location>
</feature>
<organism evidence="3 4">
    <name type="scientific">Microcystis panniformis FACHB-1757</name>
    <dbReference type="NCBI Taxonomy" id="1638788"/>
    <lineage>
        <taxon>Bacteria</taxon>
        <taxon>Bacillati</taxon>
        <taxon>Cyanobacteriota</taxon>
        <taxon>Cyanophyceae</taxon>
        <taxon>Oscillatoriophycideae</taxon>
        <taxon>Chroococcales</taxon>
        <taxon>Microcystaceae</taxon>
        <taxon>Microcystis</taxon>
    </lineage>
</organism>
<keyword evidence="4" id="KW-1185">Reference proteome</keyword>
<dbReference type="KEGG" id="mpk:VL20_3534"/>
<evidence type="ECO:0000256" key="1">
    <source>
        <dbReference type="SAM" id="Phobius"/>
    </source>
</evidence>
<dbReference type="Pfam" id="PF09835">
    <property type="entry name" value="DUF2062"/>
    <property type="match status" value="1"/>
</dbReference>
<evidence type="ECO:0000313" key="3">
    <source>
        <dbReference type="EMBL" id="AKV68537.1"/>
    </source>
</evidence>
<feature type="transmembrane region" description="Helical" evidence="1">
    <location>
        <begin position="137"/>
        <end position="161"/>
    </location>
</feature>
<dbReference type="Proteomes" id="UP000068167">
    <property type="component" value="Chromosome"/>
</dbReference>
<keyword evidence="1" id="KW-0812">Transmembrane</keyword>